<dbReference type="Gene3D" id="3.40.50.2000">
    <property type="entry name" value="Glycogen Phosphorylase B"/>
    <property type="match status" value="1"/>
</dbReference>
<proteinExistence type="predicted"/>
<organism evidence="3">
    <name type="scientific">mine drainage metagenome</name>
    <dbReference type="NCBI Taxonomy" id="410659"/>
    <lineage>
        <taxon>unclassified sequences</taxon>
        <taxon>metagenomes</taxon>
        <taxon>ecological metagenomes</taxon>
    </lineage>
</organism>
<dbReference type="GO" id="GO:0005886">
    <property type="term" value="C:plasma membrane"/>
    <property type="evidence" value="ECO:0007669"/>
    <property type="project" value="TreeGrafter"/>
</dbReference>
<dbReference type="PANTHER" id="PTHR42755">
    <property type="entry name" value="3-DEOXY-MANNO-OCTULOSONATE CYTIDYLYLTRANSFERASE"/>
    <property type="match status" value="1"/>
</dbReference>
<evidence type="ECO:0000259" key="2">
    <source>
        <dbReference type="Pfam" id="PF04413"/>
    </source>
</evidence>
<keyword evidence="1 3" id="KW-0808">Transferase</keyword>
<feature type="domain" description="3-deoxy-D-manno-octulosonic-acid transferase N-terminal" evidence="2">
    <location>
        <begin position="37"/>
        <end position="217"/>
    </location>
</feature>
<dbReference type="GO" id="GO:0009245">
    <property type="term" value="P:lipid A biosynthetic process"/>
    <property type="evidence" value="ECO:0007669"/>
    <property type="project" value="TreeGrafter"/>
</dbReference>
<dbReference type="Pfam" id="PF04413">
    <property type="entry name" value="Glycos_transf_N"/>
    <property type="match status" value="1"/>
</dbReference>
<dbReference type="InterPro" id="IPR007507">
    <property type="entry name" value="Glycos_transf_N"/>
</dbReference>
<evidence type="ECO:0000256" key="1">
    <source>
        <dbReference type="ARBA" id="ARBA00022679"/>
    </source>
</evidence>
<protein>
    <submittedName>
        <fullName evidence="3">Kdo transferase</fullName>
    </submittedName>
</protein>
<accession>E6PPY1</accession>
<sequence>MAQFALRLYTLAWRFIVPLAVLRLIWRSRREPLYRGHLAERLGWYGRKPDAKRDGLPVLWLHAVSLGETRAAQPLLDALRAQHPRLRLLLTHMTATGREAGVALLREGDAQVWLPYDLPGPMRRFLLHFRPDLGVLMETEVWPNLAQVCAGLNTPLLLANARLSARSAARWAAWASLARSAFGSLTAAAAQTRSDADRLRKLGIADVSVLGNIKFDRVPNPRLRELGLQWKMLVNRPILLLASTREHQGLAEEELLLDAMPAGLLQRALLVVVPRHPQRMDAVHALLLARGLRVVRRSEALPRADTQVWLGDSLGEMPAYYAMADAAFVGGSLLPLGGQNLIEACAEGCPVVMGPHTFNFTQAVEQGVAAGAVAQARDASAAWSGLTAWLADARGLGAAREAALQFSAAHRGAAEAQAAWIGRYLPARRA</sequence>
<dbReference type="AlphaFoldDB" id="E6PPY1"/>
<dbReference type="SUPFAM" id="SSF53756">
    <property type="entry name" value="UDP-Glycosyltransferase/glycogen phosphorylase"/>
    <property type="match status" value="1"/>
</dbReference>
<dbReference type="InterPro" id="IPR039901">
    <property type="entry name" value="Kdotransferase"/>
</dbReference>
<name>E6PPY1_9ZZZZ</name>
<dbReference type="PANTHER" id="PTHR42755:SF1">
    <property type="entry name" value="3-DEOXY-D-MANNO-OCTULOSONIC ACID TRANSFERASE, MITOCHONDRIAL-RELATED"/>
    <property type="match status" value="1"/>
</dbReference>
<dbReference type="GO" id="GO:0016740">
    <property type="term" value="F:transferase activity"/>
    <property type="evidence" value="ECO:0007669"/>
    <property type="project" value="UniProtKB-KW"/>
</dbReference>
<dbReference type="Gene3D" id="3.40.50.11720">
    <property type="entry name" value="3-Deoxy-D-manno-octulosonic-acid transferase, N-terminal domain"/>
    <property type="match status" value="1"/>
</dbReference>
<gene>
    <name evidence="3" type="primary">waaA</name>
    <name evidence="3" type="ORF">CARN2_1594</name>
</gene>
<comment type="caution">
    <text evidence="3">The sequence shown here is derived from an EMBL/GenBank/DDBJ whole genome shotgun (WGS) entry which is preliminary data.</text>
</comment>
<dbReference type="InterPro" id="IPR038107">
    <property type="entry name" value="Glycos_transf_N_sf"/>
</dbReference>
<evidence type="ECO:0000313" key="3">
    <source>
        <dbReference type="EMBL" id="CBH96984.1"/>
    </source>
</evidence>
<reference evidence="3" key="1">
    <citation type="submission" date="2009-10" db="EMBL/GenBank/DDBJ databases">
        <title>Diversity of trophic interactions inside an arsenic-rich microbial ecosystem.</title>
        <authorList>
            <person name="Bertin P.N."/>
            <person name="Heinrich-Salmeron A."/>
            <person name="Pelletier E."/>
            <person name="Goulhen-Chollet F."/>
            <person name="Arsene-Ploetze F."/>
            <person name="Gallien S."/>
            <person name="Calteau A."/>
            <person name="Vallenet D."/>
            <person name="Casiot C."/>
            <person name="Chane-Woon-Ming B."/>
            <person name="Giloteaux L."/>
            <person name="Barakat M."/>
            <person name="Bonnefoy V."/>
            <person name="Bruneel O."/>
            <person name="Chandler M."/>
            <person name="Cleiss J."/>
            <person name="Duran R."/>
            <person name="Elbaz-Poulichet F."/>
            <person name="Fonknechten N."/>
            <person name="Lauga B."/>
            <person name="Mornico D."/>
            <person name="Ortet P."/>
            <person name="Schaeffer C."/>
            <person name="Siguier P."/>
            <person name="Alexander Thil Smith A."/>
            <person name="Van Dorsselaer A."/>
            <person name="Weissenbach J."/>
            <person name="Medigue C."/>
            <person name="Le Paslier D."/>
        </authorList>
    </citation>
    <scope>NUCLEOTIDE SEQUENCE</scope>
</reference>
<dbReference type="EMBL" id="CABM01000039">
    <property type="protein sequence ID" value="CBH96984.1"/>
    <property type="molecule type" value="Genomic_DNA"/>
</dbReference>